<dbReference type="PANTHER" id="PTHR35342:SF5">
    <property type="entry name" value="TRICARBOXYLIC TRANSPORT PROTEIN"/>
    <property type="match status" value="1"/>
</dbReference>
<evidence type="ECO:0000259" key="2">
    <source>
        <dbReference type="Pfam" id="PF01970"/>
    </source>
</evidence>
<feature type="transmembrane region" description="Helical" evidence="1">
    <location>
        <begin position="466"/>
        <end position="487"/>
    </location>
</feature>
<dbReference type="AlphaFoldDB" id="A0A8J2YHL9"/>
<keyword evidence="1" id="KW-0812">Transmembrane</keyword>
<feature type="transmembrane region" description="Helical" evidence="1">
    <location>
        <begin position="316"/>
        <end position="339"/>
    </location>
</feature>
<dbReference type="PANTHER" id="PTHR35342">
    <property type="entry name" value="TRICARBOXYLIC TRANSPORT PROTEIN"/>
    <property type="match status" value="1"/>
</dbReference>
<dbReference type="InterPro" id="IPR002823">
    <property type="entry name" value="DUF112_TM"/>
</dbReference>
<feature type="transmembrane region" description="Helical" evidence="1">
    <location>
        <begin position="70"/>
        <end position="95"/>
    </location>
</feature>
<protein>
    <recommendedName>
        <fullName evidence="2">DUF112 domain-containing protein</fullName>
    </recommendedName>
</protein>
<evidence type="ECO:0000313" key="4">
    <source>
        <dbReference type="Proteomes" id="UP000602745"/>
    </source>
</evidence>
<keyword evidence="4" id="KW-1185">Reference proteome</keyword>
<feature type="transmembrane region" description="Helical" evidence="1">
    <location>
        <begin position="351"/>
        <end position="369"/>
    </location>
</feature>
<dbReference type="EMBL" id="BMCP01000002">
    <property type="protein sequence ID" value="GGE43381.1"/>
    <property type="molecule type" value="Genomic_DNA"/>
</dbReference>
<evidence type="ECO:0000313" key="3">
    <source>
        <dbReference type="EMBL" id="GGE43381.1"/>
    </source>
</evidence>
<feature type="domain" description="DUF112" evidence="2">
    <location>
        <begin position="18"/>
        <end position="433"/>
    </location>
</feature>
<accession>A0A8J2YHL9</accession>
<feature type="transmembrane region" description="Helical" evidence="1">
    <location>
        <begin position="43"/>
        <end position="64"/>
    </location>
</feature>
<feature type="transmembrane region" description="Helical" evidence="1">
    <location>
        <begin position="376"/>
        <end position="399"/>
    </location>
</feature>
<reference evidence="3" key="1">
    <citation type="journal article" date="2014" name="Int. J. Syst. Evol. Microbiol.">
        <title>Complete genome sequence of Corynebacterium casei LMG S-19264T (=DSM 44701T), isolated from a smear-ripened cheese.</title>
        <authorList>
            <consortium name="US DOE Joint Genome Institute (JGI-PGF)"/>
            <person name="Walter F."/>
            <person name="Albersmeier A."/>
            <person name="Kalinowski J."/>
            <person name="Ruckert C."/>
        </authorList>
    </citation>
    <scope>NUCLEOTIDE SEQUENCE</scope>
    <source>
        <strain evidence="3">CCM 7684</strain>
    </source>
</reference>
<evidence type="ECO:0000256" key="1">
    <source>
        <dbReference type="SAM" id="Phobius"/>
    </source>
</evidence>
<dbReference type="Pfam" id="PF01970">
    <property type="entry name" value="TctA"/>
    <property type="match status" value="1"/>
</dbReference>
<feature type="transmembrane region" description="Helical" evidence="1">
    <location>
        <begin position="206"/>
        <end position="227"/>
    </location>
</feature>
<feature type="transmembrane region" description="Helical" evidence="1">
    <location>
        <begin position="430"/>
        <end position="454"/>
    </location>
</feature>
<organism evidence="3 4">
    <name type="scientific">Agaricicola taiwanensis</name>
    <dbReference type="NCBI Taxonomy" id="591372"/>
    <lineage>
        <taxon>Bacteria</taxon>
        <taxon>Pseudomonadati</taxon>
        <taxon>Pseudomonadota</taxon>
        <taxon>Alphaproteobacteria</taxon>
        <taxon>Rhodobacterales</taxon>
        <taxon>Paracoccaceae</taxon>
        <taxon>Agaricicola</taxon>
    </lineage>
</organism>
<reference evidence="3" key="2">
    <citation type="submission" date="2020-09" db="EMBL/GenBank/DDBJ databases">
        <authorList>
            <person name="Sun Q."/>
            <person name="Sedlacek I."/>
        </authorList>
    </citation>
    <scope>NUCLEOTIDE SEQUENCE</scope>
    <source>
        <strain evidence="3">CCM 7684</strain>
    </source>
</reference>
<dbReference type="RefSeq" id="WP_188409651.1">
    <property type="nucleotide sequence ID" value="NZ_BMCP01000002.1"/>
</dbReference>
<feature type="transmembrane region" description="Helical" evidence="1">
    <location>
        <begin position="167"/>
        <end position="186"/>
    </location>
</feature>
<gene>
    <name evidence="3" type="ORF">GCM10007276_20800</name>
</gene>
<feature type="transmembrane region" description="Helical" evidence="1">
    <location>
        <begin position="144"/>
        <end position="160"/>
    </location>
</feature>
<sequence length="514" mass="54428">MDAFLSGVSIVFDPYNFMLIIMGLLIGTVIGILPGIGATMTTALLLPFTMVMQPLPALSLLLSIYCSNAFAGAISAILVNVPGSSSAMITCIEGYPLAKRGEAGRALGVATVAGTLAGIFSVFAFLLAAPLLAGVAYQFGPPEYFALMLFALSMVASISNEGSAKNLISAAFGVLLGTVGIDFVTGADRFTFGYMGLSEGFKVVPILIGLFAITELLLQTHTLHIVVERVAMKAMKLPSRDDYKKIWKAILSGSGIGTFIGILPAEGGTVASIVAYNEQKRWSRNKHEYGNGSIEGLAAAEAANNSATGGAMVPTLALGIPGSAVTAVILVGLTAQGVRPGPYLFEEQPEFIYAIFAIMLLANVLWLFMGLLGAKVFALLTLLPNALLWPSVFVLAVVGSYSLDQSMIDVWVMLGFGILGYFMKRFGFSVVPLAMGLILGGMLETSLKQSMIIFQQDWSLFFVRPIVLFFFACTLVGVFSAQIFGFINRRRDRKLGLNGGGGAPAAPVMRDPAN</sequence>
<feature type="transmembrane region" description="Helical" evidence="1">
    <location>
        <begin position="405"/>
        <end position="423"/>
    </location>
</feature>
<dbReference type="Proteomes" id="UP000602745">
    <property type="component" value="Unassembled WGS sequence"/>
</dbReference>
<name>A0A8J2YHL9_9RHOB</name>
<feature type="transmembrane region" description="Helical" evidence="1">
    <location>
        <begin position="107"/>
        <end position="132"/>
    </location>
</feature>
<keyword evidence="1" id="KW-0472">Membrane</keyword>
<feature type="transmembrane region" description="Helical" evidence="1">
    <location>
        <begin position="15"/>
        <end position="36"/>
    </location>
</feature>
<comment type="caution">
    <text evidence="3">The sequence shown here is derived from an EMBL/GenBank/DDBJ whole genome shotgun (WGS) entry which is preliminary data.</text>
</comment>
<keyword evidence="1" id="KW-1133">Transmembrane helix</keyword>
<proteinExistence type="predicted"/>